<feature type="compositionally biased region" description="Polar residues" evidence="7">
    <location>
        <begin position="47"/>
        <end position="58"/>
    </location>
</feature>
<dbReference type="RefSeq" id="XP_024323136.1">
    <property type="nucleotide sequence ID" value="XM_024469245.1"/>
</dbReference>
<proteinExistence type="inferred from homology"/>
<dbReference type="OrthoDB" id="59229at2759"/>
<comment type="function">
    <text evidence="1">Putative mitochondrial redox protein which could be involved in the reduction of small toxic molecules.</text>
</comment>
<evidence type="ECO:0000256" key="2">
    <source>
        <dbReference type="ARBA" id="ARBA00004173"/>
    </source>
</evidence>
<evidence type="ECO:0000256" key="7">
    <source>
        <dbReference type="SAM" id="MobiDB-lite"/>
    </source>
</evidence>
<sequence length="142" mass="15457">MFRFRKGLDVITLFHSPTAPASMRVHSLLKQASAAAGETATEDQASDHTQQTKSSVQTQFELNVIEDAPTPDQLKSILEYVGANGAGKVVQGATSEKDAFAKWKKDNGSFQRPLTVDWNNGKVVAGANESEIRKLLESLPKE</sequence>
<protein>
    <recommendedName>
        <fullName evidence="9">Thioredoxin domain-containing protein</fullName>
    </recommendedName>
</protein>
<dbReference type="PANTHER" id="PTHR28071">
    <property type="entry name" value="REDOX PROTEIN FMP46, MITOCHONDRIAL-RELATED"/>
    <property type="match status" value="1"/>
</dbReference>
<dbReference type="Gene3D" id="3.40.30.10">
    <property type="entry name" value="Glutaredoxin"/>
    <property type="match status" value="1"/>
</dbReference>
<evidence type="ECO:0000256" key="5">
    <source>
        <dbReference type="ARBA" id="ARBA00023002"/>
    </source>
</evidence>
<feature type="region of interest" description="Disordered" evidence="7">
    <location>
        <begin position="34"/>
        <end position="58"/>
    </location>
</feature>
<dbReference type="AlphaFoldDB" id="A0A177A806"/>
<dbReference type="eggNOG" id="ENOG502S4MH">
    <property type="taxonomic scope" value="Eukaryota"/>
</dbReference>
<accession>A0A177A806</accession>
<dbReference type="EMBL" id="KV441399">
    <property type="protein sequence ID" value="OAF57850.1"/>
    <property type="molecule type" value="Genomic_DNA"/>
</dbReference>
<name>A0A177A806_9PEZI</name>
<dbReference type="InterPro" id="IPR036249">
    <property type="entry name" value="Thioredoxin-like_sf"/>
</dbReference>
<dbReference type="GeneID" id="36288692"/>
<dbReference type="SUPFAM" id="SSF52833">
    <property type="entry name" value="Thioredoxin-like"/>
    <property type="match status" value="1"/>
</dbReference>
<reference evidence="8" key="1">
    <citation type="submission" date="2016-03" db="EMBL/GenBank/DDBJ databases">
        <title>Updated assembly of Pseudogymnoascus destructans, the fungus causing white-nose syndrome of bats.</title>
        <authorList>
            <person name="Palmer J.M."/>
            <person name="Drees K.P."/>
            <person name="Foster J.T."/>
            <person name="Lindner D.L."/>
        </authorList>
    </citation>
    <scope>NUCLEOTIDE SEQUENCE [LARGE SCALE GENOMIC DNA]</scope>
    <source>
        <strain evidence="8">20631-21</strain>
    </source>
</reference>
<comment type="subcellular location">
    <subcellularLocation>
        <location evidence="2">Mitochondrion</location>
    </subcellularLocation>
</comment>
<dbReference type="GO" id="GO:0016491">
    <property type="term" value="F:oxidoreductase activity"/>
    <property type="evidence" value="ECO:0007669"/>
    <property type="project" value="UniProtKB-KW"/>
</dbReference>
<keyword evidence="4" id="KW-0809">Transit peptide</keyword>
<dbReference type="PANTHER" id="PTHR28071:SF1">
    <property type="entry name" value="REDOX PROTEIN FMP46, MITOCHONDRIAL-RELATED"/>
    <property type="match status" value="1"/>
</dbReference>
<evidence type="ECO:0000256" key="1">
    <source>
        <dbReference type="ARBA" id="ARBA00002963"/>
    </source>
</evidence>
<evidence type="ECO:0000256" key="6">
    <source>
        <dbReference type="ARBA" id="ARBA00023128"/>
    </source>
</evidence>
<evidence type="ECO:0000256" key="4">
    <source>
        <dbReference type="ARBA" id="ARBA00022946"/>
    </source>
</evidence>
<organism evidence="8">
    <name type="scientific">Pseudogymnoascus destructans</name>
    <dbReference type="NCBI Taxonomy" id="655981"/>
    <lineage>
        <taxon>Eukaryota</taxon>
        <taxon>Fungi</taxon>
        <taxon>Dikarya</taxon>
        <taxon>Ascomycota</taxon>
        <taxon>Pezizomycotina</taxon>
        <taxon>Leotiomycetes</taxon>
        <taxon>Thelebolales</taxon>
        <taxon>Thelebolaceae</taxon>
        <taxon>Pseudogymnoascus</taxon>
    </lineage>
</organism>
<dbReference type="GO" id="GO:0005739">
    <property type="term" value="C:mitochondrion"/>
    <property type="evidence" value="ECO:0007669"/>
    <property type="project" value="UniProtKB-SubCell"/>
</dbReference>
<dbReference type="VEuPathDB" id="FungiDB:GMDG_01673"/>
<keyword evidence="6" id="KW-0496">Mitochondrion</keyword>
<dbReference type="InterPro" id="IPR012882">
    <property type="entry name" value="Fmp46"/>
</dbReference>
<evidence type="ECO:0008006" key="9">
    <source>
        <dbReference type="Google" id="ProtNLM"/>
    </source>
</evidence>
<dbReference type="Pfam" id="PF07955">
    <property type="entry name" value="DUF1687"/>
    <property type="match status" value="1"/>
</dbReference>
<dbReference type="Proteomes" id="UP000077154">
    <property type="component" value="Unassembled WGS sequence"/>
</dbReference>
<evidence type="ECO:0000313" key="8">
    <source>
        <dbReference type="EMBL" id="OAF57850.1"/>
    </source>
</evidence>
<gene>
    <name evidence="8" type="ORF">VC83_05627</name>
</gene>
<keyword evidence="5" id="KW-0560">Oxidoreductase</keyword>
<evidence type="ECO:0000256" key="3">
    <source>
        <dbReference type="ARBA" id="ARBA00009734"/>
    </source>
</evidence>
<comment type="similarity">
    <text evidence="3">Belongs to the FMP46 family.</text>
</comment>